<accession>A0ACB8QRQ8</accession>
<reference evidence="1" key="2">
    <citation type="journal article" date="2022" name="New Phytol.">
        <title>Evolutionary transition to the ectomycorrhizal habit in the genomes of a hyperdiverse lineage of mushroom-forming fungi.</title>
        <authorList>
            <person name="Looney B."/>
            <person name="Miyauchi S."/>
            <person name="Morin E."/>
            <person name="Drula E."/>
            <person name="Courty P.E."/>
            <person name="Kohler A."/>
            <person name="Kuo A."/>
            <person name="LaButti K."/>
            <person name="Pangilinan J."/>
            <person name="Lipzen A."/>
            <person name="Riley R."/>
            <person name="Andreopoulos W."/>
            <person name="He G."/>
            <person name="Johnson J."/>
            <person name="Nolan M."/>
            <person name="Tritt A."/>
            <person name="Barry K.W."/>
            <person name="Grigoriev I.V."/>
            <person name="Nagy L.G."/>
            <person name="Hibbett D."/>
            <person name="Henrissat B."/>
            <person name="Matheny P.B."/>
            <person name="Labbe J."/>
            <person name="Martin F.M."/>
        </authorList>
    </citation>
    <scope>NUCLEOTIDE SEQUENCE</scope>
    <source>
        <strain evidence="1">EC-137</strain>
    </source>
</reference>
<sequence>QLRVAAKFHVSFEALKPSASLRHLLPAWFHFGSIDPARRLRDGPTARCLRQNHRVQRMADLFEISARIRNQIPGEAFPHQEHASCACLACLIDREPNGIIRCKAPHRCAKAALTLLRELSGTRWDPLADFESKDGLTLTPRRLEHNSRVANERNGEITFDPSVSSKDLLQASFRIFTSSDRRVNEPAALRPRAF</sequence>
<protein>
    <submittedName>
        <fullName evidence="1">Uncharacterized protein</fullName>
    </submittedName>
</protein>
<keyword evidence="2" id="KW-1185">Reference proteome</keyword>
<gene>
    <name evidence="1" type="ORF">K488DRAFT_14286</name>
</gene>
<dbReference type="EMBL" id="MU273499">
    <property type="protein sequence ID" value="KAI0034519.1"/>
    <property type="molecule type" value="Genomic_DNA"/>
</dbReference>
<feature type="non-terminal residue" evidence="1">
    <location>
        <position position="194"/>
    </location>
</feature>
<name>A0ACB8QRQ8_9AGAM</name>
<feature type="non-terminal residue" evidence="1">
    <location>
        <position position="1"/>
    </location>
</feature>
<organism evidence="1 2">
    <name type="scientific">Vararia minispora EC-137</name>
    <dbReference type="NCBI Taxonomy" id="1314806"/>
    <lineage>
        <taxon>Eukaryota</taxon>
        <taxon>Fungi</taxon>
        <taxon>Dikarya</taxon>
        <taxon>Basidiomycota</taxon>
        <taxon>Agaricomycotina</taxon>
        <taxon>Agaricomycetes</taxon>
        <taxon>Russulales</taxon>
        <taxon>Lachnocladiaceae</taxon>
        <taxon>Vararia</taxon>
    </lineage>
</organism>
<reference evidence="1" key="1">
    <citation type="submission" date="2021-02" db="EMBL/GenBank/DDBJ databases">
        <authorList>
            <consortium name="DOE Joint Genome Institute"/>
            <person name="Ahrendt S."/>
            <person name="Looney B.P."/>
            <person name="Miyauchi S."/>
            <person name="Morin E."/>
            <person name="Drula E."/>
            <person name="Courty P.E."/>
            <person name="Chicoki N."/>
            <person name="Fauchery L."/>
            <person name="Kohler A."/>
            <person name="Kuo A."/>
            <person name="Labutti K."/>
            <person name="Pangilinan J."/>
            <person name="Lipzen A."/>
            <person name="Riley R."/>
            <person name="Andreopoulos W."/>
            <person name="He G."/>
            <person name="Johnson J."/>
            <person name="Barry K.W."/>
            <person name="Grigoriev I.V."/>
            <person name="Nagy L."/>
            <person name="Hibbett D."/>
            <person name="Henrissat B."/>
            <person name="Matheny P.B."/>
            <person name="Labbe J."/>
            <person name="Martin F."/>
        </authorList>
    </citation>
    <scope>NUCLEOTIDE SEQUENCE</scope>
    <source>
        <strain evidence="1">EC-137</strain>
    </source>
</reference>
<proteinExistence type="predicted"/>
<comment type="caution">
    <text evidence="1">The sequence shown here is derived from an EMBL/GenBank/DDBJ whole genome shotgun (WGS) entry which is preliminary data.</text>
</comment>
<evidence type="ECO:0000313" key="1">
    <source>
        <dbReference type="EMBL" id="KAI0034519.1"/>
    </source>
</evidence>
<dbReference type="Proteomes" id="UP000814128">
    <property type="component" value="Unassembled WGS sequence"/>
</dbReference>
<evidence type="ECO:0000313" key="2">
    <source>
        <dbReference type="Proteomes" id="UP000814128"/>
    </source>
</evidence>